<dbReference type="EMBL" id="JANFNH010000001">
    <property type="protein sequence ID" value="MCQ4040730.1"/>
    <property type="molecule type" value="Genomic_DNA"/>
</dbReference>
<evidence type="ECO:0008006" key="4">
    <source>
        <dbReference type="Google" id="ProtNLM"/>
    </source>
</evidence>
<feature type="chain" id="PRO_5045366769" description="Secreted protein" evidence="1">
    <location>
        <begin position="26"/>
        <end position="145"/>
    </location>
</feature>
<proteinExistence type="predicted"/>
<dbReference type="RefSeq" id="WP_255924672.1">
    <property type="nucleotide sequence ID" value="NZ_JANFNH010000001.1"/>
</dbReference>
<keyword evidence="3" id="KW-1185">Reference proteome</keyword>
<evidence type="ECO:0000313" key="2">
    <source>
        <dbReference type="EMBL" id="MCQ4040730.1"/>
    </source>
</evidence>
<accession>A0ABT1P5U9</accession>
<sequence length="145" mass="15918">MAKTAILVCAGTALAAIAAPSSASASANSRPQSPTRVVVDCFYRPQVRPATFLIACADGNNYLDKLHWSRWGPNSATATGQDVVNDCKPYCAAGRFHSYPALVRLDRVRQWNGKSRHWQYSRLTVTYPGARPADTPQSMTYPLWS</sequence>
<dbReference type="Proteomes" id="UP001206206">
    <property type="component" value="Unassembled WGS sequence"/>
</dbReference>
<comment type="caution">
    <text evidence="2">The sequence shown here is derived from an EMBL/GenBank/DDBJ whole genome shotgun (WGS) entry which is preliminary data.</text>
</comment>
<evidence type="ECO:0000256" key="1">
    <source>
        <dbReference type="SAM" id="SignalP"/>
    </source>
</evidence>
<evidence type="ECO:0000313" key="3">
    <source>
        <dbReference type="Proteomes" id="UP001206206"/>
    </source>
</evidence>
<feature type="signal peptide" evidence="1">
    <location>
        <begin position="1"/>
        <end position="25"/>
    </location>
</feature>
<keyword evidence="1" id="KW-0732">Signal</keyword>
<reference evidence="2 3" key="1">
    <citation type="submission" date="2022-06" db="EMBL/GenBank/DDBJ databases">
        <title>Draft genome sequence of type strain Streptomyces rubrisoli DSM 42083.</title>
        <authorList>
            <person name="Duangmal K."/>
            <person name="Klaysubun C."/>
        </authorList>
    </citation>
    <scope>NUCLEOTIDE SEQUENCE [LARGE SCALE GENOMIC DNA]</scope>
    <source>
        <strain evidence="2 3">DSM 42083</strain>
    </source>
</reference>
<protein>
    <recommendedName>
        <fullName evidence="4">Secreted protein</fullName>
    </recommendedName>
</protein>
<organism evidence="2 3">
    <name type="scientific">Streptantibioticus rubrisoli</name>
    <dbReference type="NCBI Taxonomy" id="1387313"/>
    <lineage>
        <taxon>Bacteria</taxon>
        <taxon>Bacillati</taxon>
        <taxon>Actinomycetota</taxon>
        <taxon>Actinomycetes</taxon>
        <taxon>Kitasatosporales</taxon>
        <taxon>Streptomycetaceae</taxon>
        <taxon>Streptantibioticus</taxon>
    </lineage>
</organism>
<gene>
    <name evidence="2" type="ORF">NON19_01500</name>
</gene>
<name>A0ABT1P5U9_9ACTN</name>